<accession>A0AAD4MW43</accession>
<dbReference type="PANTHER" id="PTHR14742">
    <property type="entry name" value="RIBONUCLEASE P SUBUNIT P21"/>
    <property type="match status" value="1"/>
</dbReference>
<keyword evidence="2" id="KW-0479">Metal-binding</keyword>
<evidence type="ECO:0000256" key="1">
    <source>
        <dbReference type="ARBA" id="ARBA00022694"/>
    </source>
</evidence>
<keyword evidence="6" id="KW-1185">Reference proteome</keyword>
<proteinExistence type="inferred from homology"/>
<evidence type="ECO:0000256" key="4">
    <source>
        <dbReference type="ARBA" id="ARBA00038402"/>
    </source>
</evidence>
<dbReference type="InterPro" id="IPR007175">
    <property type="entry name" value="Rpr2/Snm1/Rpp21"/>
</dbReference>
<dbReference type="Gene3D" id="6.20.50.20">
    <property type="match status" value="1"/>
</dbReference>
<dbReference type="PANTHER" id="PTHR14742:SF0">
    <property type="entry name" value="RIBONUCLEASE P PROTEIN SUBUNIT P21"/>
    <property type="match status" value="1"/>
</dbReference>
<dbReference type="GO" id="GO:0046872">
    <property type="term" value="F:metal ion binding"/>
    <property type="evidence" value="ECO:0007669"/>
    <property type="project" value="UniProtKB-KW"/>
</dbReference>
<gene>
    <name evidence="5" type="ORF">DdX_11803</name>
</gene>
<organism evidence="5 6">
    <name type="scientific">Ditylenchus destructor</name>
    <dbReference type="NCBI Taxonomy" id="166010"/>
    <lineage>
        <taxon>Eukaryota</taxon>
        <taxon>Metazoa</taxon>
        <taxon>Ecdysozoa</taxon>
        <taxon>Nematoda</taxon>
        <taxon>Chromadorea</taxon>
        <taxon>Rhabditida</taxon>
        <taxon>Tylenchina</taxon>
        <taxon>Tylenchomorpha</taxon>
        <taxon>Sphaerularioidea</taxon>
        <taxon>Anguinidae</taxon>
        <taxon>Anguininae</taxon>
        <taxon>Ditylenchus</taxon>
    </lineage>
</organism>
<dbReference type="Proteomes" id="UP001201812">
    <property type="component" value="Unassembled WGS sequence"/>
</dbReference>
<dbReference type="GO" id="GO:0008033">
    <property type="term" value="P:tRNA processing"/>
    <property type="evidence" value="ECO:0007669"/>
    <property type="project" value="UniProtKB-KW"/>
</dbReference>
<dbReference type="EMBL" id="JAKKPZ010000035">
    <property type="protein sequence ID" value="KAI1708423.1"/>
    <property type="molecule type" value="Genomic_DNA"/>
</dbReference>
<reference evidence="5" key="1">
    <citation type="submission" date="2022-01" db="EMBL/GenBank/DDBJ databases">
        <title>Genome Sequence Resource for Two Populations of Ditylenchus destructor, the Migratory Endoparasitic Phytonematode.</title>
        <authorList>
            <person name="Zhang H."/>
            <person name="Lin R."/>
            <person name="Xie B."/>
        </authorList>
    </citation>
    <scope>NUCLEOTIDE SEQUENCE</scope>
    <source>
        <strain evidence="5">BazhouSP</strain>
    </source>
</reference>
<dbReference type="Pfam" id="PF04032">
    <property type="entry name" value="Rpr2"/>
    <property type="match status" value="1"/>
</dbReference>
<evidence type="ECO:0000313" key="6">
    <source>
        <dbReference type="Proteomes" id="UP001201812"/>
    </source>
</evidence>
<evidence type="ECO:0000256" key="2">
    <source>
        <dbReference type="ARBA" id="ARBA00022723"/>
    </source>
</evidence>
<comment type="caution">
    <text evidence="5">The sequence shown here is derived from an EMBL/GenBank/DDBJ whole genome shotgun (WGS) entry which is preliminary data.</text>
</comment>
<comment type="similarity">
    <text evidence="4">Belongs to the eukaryotic/archaeal RNase P protein component 4 family.</text>
</comment>
<sequence>MTQPATKAKNPNENRTIVVDGSTQVRGKEQILRMSFLEQAALLLSQQSTSRDDSPSQLSKMYVKEIREIGYAELIQLDTRFKRNICKKCFRIWAPTAGKYQTVSFRKGRKKVYRKCLDCGKTTGFVADPNFVPRNEK</sequence>
<evidence type="ECO:0000256" key="3">
    <source>
        <dbReference type="ARBA" id="ARBA00022833"/>
    </source>
</evidence>
<dbReference type="AlphaFoldDB" id="A0AAD4MW43"/>
<protein>
    <submittedName>
        <fullName evidence="5">RNAse P rpr2/Rpp21/SNM1 subunit domain-containing protein</fullName>
    </submittedName>
</protein>
<dbReference type="GO" id="GO:0005655">
    <property type="term" value="C:nucleolar ribonuclease P complex"/>
    <property type="evidence" value="ECO:0007669"/>
    <property type="project" value="TreeGrafter"/>
</dbReference>
<keyword evidence="1" id="KW-0819">tRNA processing</keyword>
<name>A0AAD4MW43_9BILA</name>
<keyword evidence="3" id="KW-0862">Zinc</keyword>
<evidence type="ECO:0000313" key="5">
    <source>
        <dbReference type="EMBL" id="KAI1708423.1"/>
    </source>
</evidence>